<reference evidence="1 2" key="1">
    <citation type="submission" date="2021-12" db="EMBL/GenBank/DDBJ databases">
        <title>A phylogenomic analysis of Limosilactobacillus reuteri reveals ancient and stable evolutionary relationships with rodents and birds and zoonotic transmission to humans.</title>
        <authorList>
            <person name="Li F."/>
            <person name="Li X."/>
            <person name="Cheng C."/>
            <person name="Tollenaar S."/>
            <person name="Zhang J.S."/>
            <person name="Simpson D."/>
            <person name="Tasseva G."/>
            <person name="Perez-Munoz M.E."/>
            <person name="Frese S."/>
            <person name="Gaenzle M.G."/>
            <person name="Walter J."/>
            <person name="Zheng J."/>
        </authorList>
    </citation>
    <scope>NUCLEOTIDE SEQUENCE [LARGE SCALE GENOMIC DNA]</scope>
    <source>
        <strain evidence="1 2">WF-AF5-A</strain>
    </source>
</reference>
<keyword evidence="2" id="KW-1185">Reference proteome</keyword>
<evidence type="ECO:0000313" key="2">
    <source>
        <dbReference type="Proteomes" id="UP001200032"/>
    </source>
</evidence>
<dbReference type="EMBL" id="JAJPDJ010000063">
    <property type="protein sequence ID" value="MCD7138988.1"/>
    <property type="molecule type" value="Genomic_DNA"/>
</dbReference>
<gene>
    <name evidence="1" type="ORF">LTY59_07110</name>
</gene>
<dbReference type="RefSeq" id="WP_182586317.1">
    <property type="nucleotide sequence ID" value="NZ_JACIVG010000064.1"/>
</dbReference>
<comment type="caution">
    <text evidence="1">The sequence shown here is derived from an EMBL/GenBank/DDBJ whole genome shotgun (WGS) entry which is preliminary data.</text>
</comment>
<organism evidence="1 2">
    <name type="scientific">Limosilactobacillus balticus</name>
    <dbReference type="NCBI Taxonomy" id="2759747"/>
    <lineage>
        <taxon>Bacteria</taxon>
        <taxon>Bacillati</taxon>
        <taxon>Bacillota</taxon>
        <taxon>Bacilli</taxon>
        <taxon>Lactobacillales</taxon>
        <taxon>Lactobacillaceae</taxon>
        <taxon>Limosilactobacillus</taxon>
    </lineage>
</organism>
<name>A0ABS8RDD1_9LACO</name>
<evidence type="ECO:0000313" key="1">
    <source>
        <dbReference type="EMBL" id="MCD7138988.1"/>
    </source>
</evidence>
<accession>A0ABS8RDD1</accession>
<proteinExistence type="predicted"/>
<dbReference type="Proteomes" id="UP001200032">
    <property type="component" value="Unassembled WGS sequence"/>
</dbReference>
<protein>
    <submittedName>
        <fullName evidence="1">Uncharacterized protein</fullName>
    </submittedName>
</protein>
<sequence>MTYYKEAYLNDHKQILIVERDLSKKNNPLQEFRISPFKYYTWPIEINKNKFSNLNEFLSEITKGQNVKDKIEAANKNDFIIWPLKETKNNCEIVISKSFDDETIGVCWITKSKFRKTFRVQRITKSMISLYERIIKSDLSLYNAYISDRLNKYRYKLLNNNKGPILSKGGTFYGGNISHITDMYKNGLAVSANAHAKDGNWKPAKIKAIYY</sequence>